<evidence type="ECO:0000256" key="1">
    <source>
        <dbReference type="SAM" id="Coils"/>
    </source>
</evidence>
<keyword evidence="1" id="KW-0175">Coiled coil</keyword>
<dbReference type="EMBL" id="JAEFBJ010000004">
    <property type="protein sequence ID" value="KAG7619699.1"/>
    <property type="molecule type" value="Genomic_DNA"/>
</dbReference>
<dbReference type="AlphaFoldDB" id="A0A8T2E8B5"/>
<dbReference type="Proteomes" id="UP000694251">
    <property type="component" value="Chromosome 4"/>
</dbReference>
<evidence type="ECO:0000313" key="3">
    <source>
        <dbReference type="EMBL" id="KAG7619699.1"/>
    </source>
</evidence>
<reference evidence="3 4" key="1">
    <citation type="submission" date="2020-12" db="EMBL/GenBank/DDBJ databases">
        <title>Concerted genomic and epigenomic changes stabilize Arabidopsis allopolyploids.</title>
        <authorList>
            <person name="Chen Z."/>
        </authorList>
    </citation>
    <scope>NUCLEOTIDE SEQUENCE [LARGE SCALE GENOMIC DNA]</scope>
    <source>
        <strain evidence="3">As9502</strain>
        <tissue evidence="3">Leaf</tissue>
    </source>
</reference>
<comment type="caution">
    <text evidence="3">The sequence shown here is derived from an EMBL/GenBank/DDBJ whole genome shotgun (WGS) entry which is preliminary data.</text>
</comment>
<organism evidence="3 4">
    <name type="scientific">Arabidopsis suecica</name>
    <name type="common">Swedish thale-cress</name>
    <name type="synonym">Cardaminopsis suecica</name>
    <dbReference type="NCBI Taxonomy" id="45249"/>
    <lineage>
        <taxon>Eukaryota</taxon>
        <taxon>Viridiplantae</taxon>
        <taxon>Streptophyta</taxon>
        <taxon>Embryophyta</taxon>
        <taxon>Tracheophyta</taxon>
        <taxon>Spermatophyta</taxon>
        <taxon>Magnoliopsida</taxon>
        <taxon>eudicotyledons</taxon>
        <taxon>Gunneridae</taxon>
        <taxon>Pentapetalae</taxon>
        <taxon>rosids</taxon>
        <taxon>malvids</taxon>
        <taxon>Brassicales</taxon>
        <taxon>Brassicaceae</taxon>
        <taxon>Camelineae</taxon>
        <taxon>Arabidopsis</taxon>
    </lineage>
</organism>
<evidence type="ECO:0000313" key="4">
    <source>
        <dbReference type="Proteomes" id="UP000694251"/>
    </source>
</evidence>
<evidence type="ECO:0000256" key="2">
    <source>
        <dbReference type="SAM" id="MobiDB-lite"/>
    </source>
</evidence>
<feature type="compositionally biased region" description="Basic and acidic residues" evidence="2">
    <location>
        <begin position="251"/>
        <end position="265"/>
    </location>
</feature>
<sequence length="501" mass="56054">MSVIHSTAVLATAKEERSSTPRGKLRHNREILRWPRSNHRQLLTTNFAPSSTEVIWSCLRAKWKKRARTRGHTRPIGRVHQAQYSTPSSSDFGAILPIYSIPWSSNLSSGHSMTPLDPQIEYHFAIPPDHTRPSTLPYYSTPRSSIITHHQYHHSTKHSITSLESTQVRTQPDTLSTRKRRGEEEVFGSGLELHRITKPISAHYDSMGQAIREVIPEVTVPIALGSTKAREADLPAFAPAPEAVIPLPTSDKAEGKRIRKNDSASKKKKNKKKKPSSDEEEKELLIFEDWVIASMNWMVHLYGSAMRINMEAVNKLAKAEFQAQTAQRERDEAVSKATAANLAMDEAEREAFVNKENAIKMAELNLKADSEVICLKRMLAEARGLRDSEVAQAAQIVRREVSEAFIPKFKIAEEKISLLDGVNDNQFMYLSQARANVQLIKALKDCRALATENDQALAPEPTPLSRGVHRSVENIADEAGVADQFGSLLPIERVCPSEEPD</sequence>
<accession>A0A8T2E8B5</accession>
<keyword evidence="4" id="KW-1185">Reference proteome</keyword>
<proteinExistence type="predicted"/>
<feature type="region of interest" description="Disordered" evidence="2">
    <location>
        <begin position="245"/>
        <end position="279"/>
    </location>
</feature>
<protein>
    <submittedName>
        <fullName evidence="3">Uncharacterized protein</fullName>
    </submittedName>
</protein>
<feature type="coiled-coil region" evidence="1">
    <location>
        <begin position="309"/>
        <end position="350"/>
    </location>
</feature>
<feature type="region of interest" description="Disordered" evidence="2">
    <location>
        <begin position="1"/>
        <end position="24"/>
    </location>
</feature>
<gene>
    <name evidence="3" type="ORF">ISN44_As04g006150</name>
</gene>
<name>A0A8T2E8B5_ARASU</name>